<dbReference type="CDD" id="cd16012">
    <property type="entry name" value="ALP"/>
    <property type="match status" value="1"/>
</dbReference>
<evidence type="ECO:0000256" key="2">
    <source>
        <dbReference type="ARBA" id="ARBA00005984"/>
    </source>
</evidence>
<protein>
    <recommendedName>
        <fullName evidence="3 15">Alkaline phosphatase</fullName>
        <ecNumber evidence="3 15">3.1.3.1</ecNumber>
    </recommendedName>
</protein>
<evidence type="ECO:0000256" key="14">
    <source>
        <dbReference type="PIRSR" id="PIRSR601952-2"/>
    </source>
</evidence>
<keyword evidence="9 14" id="KW-0460">Magnesium</keyword>
<proteinExistence type="inferred from homology"/>
<evidence type="ECO:0000256" key="6">
    <source>
        <dbReference type="ARBA" id="ARBA00022723"/>
    </source>
</evidence>
<accession>A0A8S3WGA6</accession>
<dbReference type="GO" id="GO:0098552">
    <property type="term" value="C:side of membrane"/>
    <property type="evidence" value="ECO:0007669"/>
    <property type="project" value="UniProtKB-KW"/>
</dbReference>
<keyword evidence="17" id="KW-1185">Reference proteome</keyword>
<keyword evidence="6 14" id="KW-0479">Metal-binding</keyword>
<dbReference type="GO" id="GO:0046872">
    <property type="term" value="F:metal ion binding"/>
    <property type="evidence" value="ECO:0007669"/>
    <property type="project" value="UniProtKB-KW"/>
</dbReference>
<dbReference type="Pfam" id="PF00245">
    <property type="entry name" value="Alk_phosphatase"/>
    <property type="match status" value="1"/>
</dbReference>
<feature type="binding site" evidence="14">
    <location>
        <position position="112"/>
    </location>
    <ligand>
        <name>Mg(2+)</name>
        <dbReference type="ChEBI" id="CHEBI:18420"/>
    </ligand>
</feature>
<keyword evidence="10" id="KW-0472">Membrane</keyword>
<evidence type="ECO:0000313" key="16">
    <source>
        <dbReference type="EMBL" id="CAG4959006.1"/>
    </source>
</evidence>
<comment type="catalytic activity">
    <reaction evidence="15">
        <text>a phosphate monoester + H2O = an alcohol + phosphate</text>
        <dbReference type="Rhea" id="RHEA:15017"/>
        <dbReference type="ChEBI" id="CHEBI:15377"/>
        <dbReference type="ChEBI" id="CHEBI:30879"/>
        <dbReference type="ChEBI" id="CHEBI:43474"/>
        <dbReference type="ChEBI" id="CHEBI:67140"/>
        <dbReference type="EC" id="3.1.3.1"/>
    </reaction>
</comment>
<feature type="binding site" evidence="14">
    <location>
        <position position="114"/>
    </location>
    <ligand>
        <name>Mg(2+)</name>
        <dbReference type="ChEBI" id="CHEBI:18420"/>
    </ligand>
</feature>
<feature type="binding site" evidence="14">
    <location>
        <position position="272"/>
    </location>
    <ligand>
        <name>Zn(2+)</name>
        <dbReference type="ChEBI" id="CHEBI:29105"/>
        <label>2</label>
    </ligand>
</feature>
<dbReference type="EMBL" id="CAJQZP010000393">
    <property type="protein sequence ID" value="CAG4959006.1"/>
    <property type="molecule type" value="Genomic_DNA"/>
</dbReference>
<dbReference type="PANTHER" id="PTHR11596:SF91">
    <property type="entry name" value="ALKALINE PHOSPHATASE-RELATED"/>
    <property type="match status" value="1"/>
</dbReference>
<feature type="active site" description="Phosphoserine intermediate" evidence="13">
    <location>
        <position position="49"/>
    </location>
</feature>
<comment type="caution">
    <text evidence="16">The sequence shown here is derived from an EMBL/GenBank/DDBJ whole genome shotgun (WGS) entry which is preliminary data.</text>
</comment>
<dbReference type="FunFam" id="3.40.720.10:FF:000008">
    <property type="entry name" value="Alkaline phosphatase"/>
    <property type="match status" value="1"/>
</dbReference>
<evidence type="ECO:0000256" key="3">
    <source>
        <dbReference type="ARBA" id="ARBA00012647"/>
    </source>
</evidence>
<keyword evidence="7 15" id="KW-0378">Hydrolase</keyword>
<sequence length="435" mass="47679">MSITTLAATRVYLGQKYGHKGEEIKLSFEAFPYTGLAKTYCVDSNVADSACSGTAYLAGVKANSGTLGLSAAVKRGDCSGQKEGVHFVSGLMEWAQKAGKATGIVTTTRITHATPAASYAHSADRKWEADTDMPKGSRCDDIALQLVRGRVGSRIDVIMGGGRKNFLSHKLKDIEGNPGYRRDNADLIKEWQLNRKSLGASPKYVYNRTQLQSLDLKKYDSVLGLFSYDHIPYHLEAGDDVPALSEMTEKAIQMLSKNKNGYFLFIEGGRIDTAHHETKARKALDETAELAKAVELALRMVDTEETLIVVTSDHSHTMSYSGYSKRGTDILGFTNIMNASDNMPYTTLSYANGPGYKPHEEFQRHNLMLDDIGNLNYTYPSLVPIARETHGGEDVAIFAKGPWSHLFTGNYEQNFIPHAIAFAACIGPGFTSCKS</sequence>
<name>A0A8S3WGA6_PARAO</name>
<dbReference type="InterPro" id="IPR018299">
    <property type="entry name" value="Alkaline_phosphatase_AS"/>
</dbReference>
<evidence type="ECO:0000256" key="7">
    <source>
        <dbReference type="ARBA" id="ARBA00022801"/>
    </source>
</evidence>
<evidence type="ECO:0000256" key="5">
    <source>
        <dbReference type="ARBA" id="ARBA00022622"/>
    </source>
</evidence>
<keyword evidence="5" id="KW-0336">GPI-anchor</keyword>
<dbReference type="PANTHER" id="PTHR11596">
    <property type="entry name" value="ALKALINE PHOSPHATASE"/>
    <property type="match status" value="1"/>
</dbReference>
<comment type="subcellular location">
    <subcellularLocation>
        <location evidence="1">Cell membrane</location>
        <topology evidence="1">Lipid-anchor</topology>
        <topology evidence="1">GPI-anchor</topology>
    </subcellularLocation>
</comment>
<keyword evidence="4" id="KW-1003">Cell membrane</keyword>
<keyword evidence="12" id="KW-0449">Lipoprotein</keyword>
<organism evidence="16 17">
    <name type="scientific">Parnassius apollo</name>
    <name type="common">Apollo butterfly</name>
    <name type="synonym">Papilio apollo</name>
    <dbReference type="NCBI Taxonomy" id="110799"/>
    <lineage>
        <taxon>Eukaryota</taxon>
        <taxon>Metazoa</taxon>
        <taxon>Ecdysozoa</taxon>
        <taxon>Arthropoda</taxon>
        <taxon>Hexapoda</taxon>
        <taxon>Insecta</taxon>
        <taxon>Pterygota</taxon>
        <taxon>Neoptera</taxon>
        <taxon>Endopterygota</taxon>
        <taxon>Lepidoptera</taxon>
        <taxon>Glossata</taxon>
        <taxon>Ditrysia</taxon>
        <taxon>Papilionoidea</taxon>
        <taxon>Papilionidae</taxon>
        <taxon>Parnassiinae</taxon>
        <taxon>Parnassini</taxon>
        <taxon>Parnassius</taxon>
        <taxon>Parnassius</taxon>
    </lineage>
</organism>
<comment type="similarity">
    <text evidence="2">Belongs to the alkaline phosphatase family.</text>
</comment>
<evidence type="ECO:0000256" key="10">
    <source>
        <dbReference type="ARBA" id="ARBA00023136"/>
    </source>
</evidence>
<keyword evidence="8 14" id="KW-0862">Zinc</keyword>
<evidence type="ECO:0000256" key="11">
    <source>
        <dbReference type="ARBA" id="ARBA00023180"/>
    </source>
</evidence>
<dbReference type="GO" id="GO:0005886">
    <property type="term" value="C:plasma membrane"/>
    <property type="evidence" value="ECO:0007669"/>
    <property type="project" value="UniProtKB-SubCell"/>
</dbReference>
<dbReference type="AlphaFoldDB" id="A0A8S3WGA6"/>
<evidence type="ECO:0000256" key="15">
    <source>
        <dbReference type="RuleBase" id="RU003947"/>
    </source>
</evidence>
<gene>
    <name evidence="16" type="ORF">PAPOLLO_LOCUS6051</name>
</gene>
<comment type="cofactor">
    <cofactor evidence="14">
        <name>Mg(2+)</name>
        <dbReference type="ChEBI" id="CHEBI:18420"/>
    </cofactor>
    <text evidence="14">Binds 1 Mg(2+) ion.</text>
</comment>
<dbReference type="PROSITE" id="PS00123">
    <property type="entry name" value="ALKALINE_PHOSPHATASE"/>
    <property type="match status" value="1"/>
</dbReference>
<comment type="cofactor">
    <cofactor evidence="14">
        <name>Zn(2+)</name>
        <dbReference type="ChEBI" id="CHEBI:29105"/>
    </cofactor>
    <text evidence="14">Binds 2 Zn(2+) ions.</text>
</comment>
<reference evidence="16" key="1">
    <citation type="submission" date="2021-04" db="EMBL/GenBank/DDBJ databases">
        <authorList>
            <person name="Tunstrom K."/>
        </authorList>
    </citation>
    <scope>NUCLEOTIDE SEQUENCE</scope>
</reference>
<evidence type="ECO:0000256" key="12">
    <source>
        <dbReference type="ARBA" id="ARBA00023288"/>
    </source>
</evidence>
<dbReference type="Proteomes" id="UP000691718">
    <property type="component" value="Unassembled WGS sequence"/>
</dbReference>
<feature type="binding site" evidence="14">
    <location>
        <position position="390"/>
    </location>
    <ligand>
        <name>Zn(2+)</name>
        <dbReference type="ChEBI" id="CHEBI:29105"/>
        <label>2</label>
    </ligand>
</feature>
<feature type="binding site" evidence="14">
    <location>
        <position position="314"/>
    </location>
    <ligand>
        <name>Zn(2+)</name>
        <dbReference type="ChEBI" id="CHEBI:29105"/>
        <label>2</label>
    </ligand>
</feature>
<dbReference type="GO" id="GO:0004035">
    <property type="term" value="F:alkaline phosphatase activity"/>
    <property type="evidence" value="ECO:0007669"/>
    <property type="project" value="UniProtKB-EC"/>
</dbReference>
<evidence type="ECO:0000256" key="8">
    <source>
        <dbReference type="ARBA" id="ARBA00022833"/>
    </source>
</evidence>
<evidence type="ECO:0000256" key="13">
    <source>
        <dbReference type="PIRSR" id="PIRSR601952-1"/>
    </source>
</evidence>
<dbReference type="InterPro" id="IPR001952">
    <property type="entry name" value="Alkaline_phosphatase"/>
</dbReference>
<feature type="binding site" evidence="14">
    <location>
        <position position="267"/>
    </location>
    <ligand>
        <name>Mg(2+)</name>
        <dbReference type="ChEBI" id="CHEBI:18420"/>
    </ligand>
</feature>
<dbReference type="OrthoDB" id="5818554at2759"/>
<evidence type="ECO:0000256" key="9">
    <source>
        <dbReference type="ARBA" id="ARBA00022842"/>
    </source>
</evidence>
<evidence type="ECO:0000256" key="1">
    <source>
        <dbReference type="ARBA" id="ARBA00004609"/>
    </source>
</evidence>
<feature type="binding site" evidence="14">
    <location>
        <position position="313"/>
    </location>
    <ligand>
        <name>Zn(2+)</name>
        <dbReference type="ChEBI" id="CHEBI:29105"/>
        <label>2</label>
    </ligand>
</feature>
<evidence type="ECO:0000313" key="17">
    <source>
        <dbReference type="Proteomes" id="UP000691718"/>
    </source>
</evidence>
<feature type="binding site" evidence="14">
    <location>
        <position position="276"/>
    </location>
    <ligand>
        <name>Zn(2+)</name>
        <dbReference type="ChEBI" id="CHEBI:29105"/>
        <label>2</label>
    </ligand>
</feature>
<dbReference type="EC" id="3.1.3.1" evidence="3 15"/>
<dbReference type="SMART" id="SM00098">
    <property type="entry name" value="alkPPc"/>
    <property type="match status" value="1"/>
</dbReference>
<evidence type="ECO:0000256" key="4">
    <source>
        <dbReference type="ARBA" id="ARBA00022475"/>
    </source>
</evidence>
<keyword evidence="11" id="KW-0325">Glycoprotein</keyword>